<dbReference type="Proteomes" id="UP000789706">
    <property type="component" value="Unassembled WGS sequence"/>
</dbReference>
<evidence type="ECO:0000313" key="1">
    <source>
        <dbReference type="EMBL" id="CAG8611356.1"/>
    </source>
</evidence>
<proteinExistence type="predicted"/>
<protein>
    <submittedName>
        <fullName evidence="1">10568_t:CDS:1</fullName>
    </submittedName>
</protein>
<organism evidence="1 2">
    <name type="scientific">Diversispora eburnea</name>
    <dbReference type="NCBI Taxonomy" id="1213867"/>
    <lineage>
        <taxon>Eukaryota</taxon>
        <taxon>Fungi</taxon>
        <taxon>Fungi incertae sedis</taxon>
        <taxon>Mucoromycota</taxon>
        <taxon>Glomeromycotina</taxon>
        <taxon>Glomeromycetes</taxon>
        <taxon>Diversisporales</taxon>
        <taxon>Diversisporaceae</taxon>
        <taxon>Diversispora</taxon>
    </lineage>
</organism>
<accession>A0A9N9CUA6</accession>
<keyword evidence="2" id="KW-1185">Reference proteome</keyword>
<gene>
    <name evidence="1" type="ORF">DEBURN_LOCUS9988</name>
</gene>
<sequence length="103" mass="12218">MNTQTKSEKILTPEFLEWQAELIDVLTDKIRFKLYKRYKNETGLDPWMNLKPSEFSQIENADNHLSGTIKISKFPEEKDVIIEAVHKCFPFLSYTNSNAWYRD</sequence>
<feature type="non-terminal residue" evidence="1">
    <location>
        <position position="103"/>
    </location>
</feature>
<reference evidence="1" key="1">
    <citation type="submission" date="2021-06" db="EMBL/GenBank/DDBJ databases">
        <authorList>
            <person name="Kallberg Y."/>
            <person name="Tangrot J."/>
            <person name="Rosling A."/>
        </authorList>
    </citation>
    <scope>NUCLEOTIDE SEQUENCE</scope>
    <source>
        <strain evidence="1">AZ414A</strain>
    </source>
</reference>
<evidence type="ECO:0000313" key="2">
    <source>
        <dbReference type="Proteomes" id="UP000789706"/>
    </source>
</evidence>
<dbReference type="OrthoDB" id="2369769at2759"/>
<dbReference type="EMBL" id="CAJVPK010002359">
    <property type="protein sequence ID" value="CAG8611356.1"/>
    <property type="molecule type" value="Genomic_DNA"/>
</dbReference>
<comment type="caution">
    <text evidence="1">The sequence shown here is derived from an EMBL/GenBank/DDBJ whole genome shotgun (WGS) entry which is preliminary data.</text>
</comment>
<dbReference type="AlphaFoldDB" id="A0A9N9CUA6"/>
<name>A0A9N9CUA6_9GLOM</name>